<evidence type="ECO:0000313" key="1">
    <source>
        <dbReference type="EMBL" id="KAL0059075.1"/>
    </source>
</evidence>
<proteinExistence type="predicted"/>
<comment type="caution">
    <text evidence="1">The sequence shown here is derived from an EMBL/GenBank/DDBJ whole genome shotgun (WGS) entry which is preliminary data.</text>
</comment>
<dbReference type="Proteomes" id="UP001437256">
    <property type="component" value="Unassembled WGS sequence"/>
</dbReference>
<dbReference type="EMBL" id="JBBXMP010000251">
    <property type="protein sequence ID" value="KAL0059075.1"/>
    <property type="molecule type" value="Genomic_DNA"/>
</dbReference>
<name>A0ABR2ZCS6_9AGAR</name>
<evidence type="ECO:0000313" key="2">
    <source>
        <dbReference type="Proteomes" id="UP001437256"/>
    </source>
</evidence>
<sequence length="243" mass="26426">MTSSSTTSTRLFAYPSTQAHKNLTPSRLASLHQTVPASLQTYLKSPNTKSSDEAVTFILTYAQDAASQTLQNLIWAQSNTSSTRPSPSLTPADQSIRKSTLLLAEKIAPAGGLSAQILVFEATSKKKKGSPAMEEVKSQLVPAFIALFSSGHTGLGLYGSQKTAHVFKSFLCSSPPEVVKVFTLLFMNDFTVALAKAYDHGLASMVVSRWSHYYHSQMAQQTTGTTFTSRRRWISSTSIRYGS</sequence>
<keyword evidence="2" id="KW-1185">Reference proteome</keyword>
<organism evidence="1 2">
    <name type="scientific">Marasmius tenuissimus</name>
    <dbReference type="NCBI Taxonomy" id="585030"/>
    <lineage>
        <taxon>Eukaryota</taxon>
        <taxon>Fungi</taxon>
        <taxon>Dikarya</taxon>
        <taxon>Basidiomycota</taxon>
        <taxon>Agaricomycotina</taxon>
        <taxon>Agaricomycetes</taxon>
        <taxon>Agaricomycetidae</taxon>
        <taxon>Agaricales</taxon>
        <taxon>Marasmiineae</taxon>
        <taxon>Marasmiaceae</taxon>
        <taxon>Marasmius</taxon>
    </lineage>
</organism>
<gene>
    <name evidence="1" type="ORF">AAF712_014206</name>
</gene>
<reference evidence="1 2" key="1">
    <citation type="submission" date="2024-05" db="EMBL/GenBank/DDBJ databases">
        <title>A draft genome resource for the thread blight pathogen Marasmius tenuissimus strain MS-2.</title>
        <authorList>
            <person name="Yulfo-Soto G.E."/>
            <person name="Baruah I.K."/>
            <person name="Amoako-Attah I."/>
            <person name="Bukari Y."/>
            <person name="Meinhardt L.W."/>
            <person name="Bailey B.A."/>
            <person name="Cohen S.P."/>
        </authorList>
    </citation>
    <scope>NUCLEOTIDE SEQUENCE [LARGE SCALE GENOMIC DNA]</scope>
    <source>
        <strain evidence="1 2">MS-2</strain>
    </source>
</reference>
<protein>
    <submittedName>
        <fullName evidence="1">Uncharacterized protein</fullName>
    </submittedName>
</protein>
<accession>A0ABR2ZCS6</accession>